<evidence type="ECO:0000313" key="2">
    <source>
        <dbReference type="Proteomes" id="UP001055811"/>
    </source>
</evidence>
<comment type="caution">
    <text evidence="1">The sequence shown here is derived from an EMBL/GenBank/DDBJ whole genome shotgun (WGS) entry which is preliminary data.</text>
</comment>
<reference evidence="2" key="1">
    <citation type="journal article" date="2022" name="Mol. Ecol. Resour.">
        <title>The genomes of chicory, endive, great burdock and yacon provide insights into Asteraceae palaeo-polyploidization history and plant inulin production.</title>
        <authorList>
            <person name="Fan W."/>
            <person name="Wang S."/>
            <person name="Wang H."/>
            <person name="Wang A."/>
            <person name="Jiang F."/>
            <person name="Liu H."/>
            <person name="Zhao H."/>
            <person name="Xu D."/>
            <person name="Zhang Y."/>
        </authorList>
    </citation>
    <scope>NUCLEOTIDE SEQUENCE [LARGE SCALE GENOMIC DNA]</scope>
    <source>
        <strain evidence="2">cv. Punajuju</strain>
    </source>
</reference>
<name>A0ACB9CZR9_CICIN</name>
<dbReference type="Proteomes" id="UP001055811">
    <property type="component" value="Linkage Group LG05"/>
</dbReference>
<evidence type="ECO:0000313" key="1">
    <source>
        <dbReference type="EMBL" id="KAI3739693.1"/>
    </source>
</evidence>
<keyword evidence="2" id="KW-1185">Reference proteome</keyword>
<dbReference type="EMBL" id="CM042013">
    <property type="protein sequence ID" value="KAI3739693.1"/>
    <property type="molecule type" value="Genomic_DNA"/>
</dbReference>
<proteinExistence type="predicted"/>
<reference evidence="1 2" key="2">
    <citation type="journal article" date="2022" name="Mol. Ecol. Resour.">
        <title>The genomes of chicory, endive, great burdock and yacon provide insights into Asteraceae paleo-polyploidization history and plant inulin production.</title>
        <authorList>
            <person name="Fan W."/>
            <person name="Wang S."/>
            <person name="Wang H."/>
            <person name="Wang A."/>
            <person name="Jiang F."/>
            <person name="Liu H."/>
            <person name="Zhao H."/>
            <person name="Xu D."/>
            <person name="Zhang Y."/>
        </authorList>
    </citation>
    <scope>NUCLEOTIDE SEQUENCE [LARGE SCALE GENOMIC DNA]</scope>
    <source>
        <strain evidence="2">cv. Punajuju</strain>
        <tissue evidence="1">Leaves</tissue>
    </source>
</reference>
<organism evidence="1 2">
    <name type="scientific">Cichorium intybus</name>
    <name type="common">Chicory</name>
    <dbReference type="NCBI Taxonomy" id="13427"/>
    <lineage>
        <taxon>Eukaryota</taxon>
        <taxon>Viridiplantae</taxon>
        <taxon>Streptophyta</taxon>
        <taxon>Embryophyta</taxon>
        <taxon>Tracheophyta</taxon>
        <taxon>Spermatophyta</taxon>
        <taxon>Magnoliopsida</taxon>
        <taxon>eudicotyledons</taxon>
        <taxon>Gunneridae</taxon>
        <taxon>Pentapetalae</taxon>
        <taxon>asterids</taxon>
        <taxon>campanulids</taxon>
        <taxon>Asterales</taxon>
        <taxon>Asteraceae</taxon>
        <taxon>Cichorioideae</taxon>
        <taxon>Cichorieae</taxon>
        <taxon>Cichoriinae</taxon>
        <taxon>Cichorium</taxon>
    </lineage>
</organism>
<gene>
    <name evidence="1" type="ORF">L2E82_30104</name>
</gene>
<accession>A0ACB9CZR9</accession>
<sequence>MDQICIFCYCLGGVPWYCCGERYALRRLLFADFNSGIRAVSVALIHHGREASKFDACYPIDQWFSSTKEYKQGQKCLL</sequence>
<protein>
    <submittedName>
        <fullName evidence="1">Uncharacterized protein</fullName>
    </submittedName>
</protein>